<evidence type="ECO:0008006" key="5">
    <source>
        <dbReference type="Google" id="ProtNLM"/>
    </source>
</evidence>
<dbReference type="Gene3D" id="1.25.40.10">
    <property type="entry name" value="Tetratricopeptide repeat domain"/>
    <property type="match status" value="1"/>
</dbReference>
<dbReference type="AlphaFoldDB" id="A0A2N5CWE3"/>
<accession>A0A2N5CWE3</accession>
<keyword evidence="4" id="KW-1185">Reference proteome</keyword>
<dbReference type="KEGG" id="cfh:C1707_00600"/>
<evidence type="ECO:0000313" key="4">
    <source>
        <dbReference type="Proteomes" id="UP000281192"/>
    </source>
</evidence>
<evidence type="ECO:0000313" key="2">
    <source>
        <dbReference type="EMBL" id="PLR18115.1"/>
    </source>
</evidence>
<dbReference type="RefSeq" id="WP_101712348.1">
    <property type="nucleotide sequence ID" value="NZ_CP026100.1"/>
</dbReference>
<evidence type="ECO:0000313" key="3">
    <source>
        <dbReference type="Proteomes" id="UP000234483"/>
    </source>
</evidence>
<dbReference type="EMBL" id="CP026100">
    <property type="protein sequence ID" value="AYV44879.1"/>
    <property type="molecule type" value="Genomic_DNA"/>
</dbReference>
<sequence length="460" mass="48435">MFEFVGRDLKRLLGVEGQGRLSHAAAHREGLTGGDTALLELMDLRLLTNEARAADVAAGRIGCKDRAVRLLEAAVVWREVARRTGDAAALRKGAAQAEAAARLADAERKTDLVCAARCEQAVLAMLGAELFGDEGLHAAAGATLSLAKTSHGPHAALAASLLAAVDGRMALSENDVDRALAAAQAFEAPLAILAGERGAKCGGARLQLAEQRAARIDLLLACAVRLKDRALVEVALSECRTALAALDPDFEPLTWSRLELLRADALARLGDLDGELSLIADAVEAATQALEPLDPGHSPLDWARAQASLGETLQTMGEATTSERCFEQAVTCFDRATHIVKVQPALTLRAAVANNRALSLARCAELTADLAVLDAAEMAFKAELADQPGARDPAGWAVAQMNLARLYEARVEITGRDDGRLDRAATALAVAFDIFAELGLRSLTDMAAQGLQRIKQANAA</sequence>
<reference evidence="2 3" key="1">
    <citation type="submission" date="2017-12" db="EMBL/GenBank/DDBJ databases">
        <title>The genome sequence of Caulobacter flavus CGMCC1 15093.</title>
        <authorList>
            <person name="Gao J."/>
            <person name="Mao X."/>
            <person name="Sun J."/>
        </authorList>
    </citation>
    <scope>NUCLEOTIDE SEQUENCE [LARGE SCALE GENOMIC DNA]</scope>
    <source>
        <strain evidence="2 3">CGMCC1 15093</strain>
    </source>
</reference>
<dbReference type="InterPro" id="IPR011990">
    <property type="entry name" value="TPR-like_helical_dom_sf"/>
</dbReference>
<dbReference type="EMBL" id="PJRQ01000012">
    <property type="protein sequence ID" value="PLR18115.1"/>
    <property type="molecule type" value="Genomic_DNA"/>
</dbReference>
<dbReference type="OrthoDB" id="7169324at2"/>
<dbReference type="Proteomes" id="UP000234483">
    <property type="component" value="Unassembled WGS sequence"/>
</dbReference>
<reference evidence="1 4" key="2">
    <citation type="submission" date="2018-01" db="EMBL/GenBank/DDBJ databases">
        <title>Complete genome sequence of Caulobacter flavus RHGG3.</title>
        <authorList>
            <person name="Yang E."/>
        </authorList>
    </citation>
    <scope>NUCLEOTIDE SEQUENCE [LARGE SCALE GENOMIC DNA]</scope>
    <source>
        <strain evidence="1 4">RHGG3</strain>
    </source>
</reference>
<gene>
    <name evidence="1" type="ORF">C1707_00600</name>
    <name evidence="2" type="ORF">CFHF_07285</name>
</gene>
<evidence type="ECO:0000313" key="1">
    <source>
        <dbReference type="EMBL" id="AYV44879.1"/>
    </source>
</evidence>
<organism evidence="2 3">
    <name type="scientific">Caulobacter flavus</name>
    <dbReference type="NCBI Taxonomy" id="1679497"/>
    <lineage>
        <taxon>Bacteria</taxon>
        <taxon>Pseudomonadati</taxon>
        <taxon>Pseudomonadota</taxon>
        <taxon>Alphaproteobacteria</taxon>
        <taxon>Caulobacterales</taxon>
        <taxon>Caulobacteraceae</taxon>
        <taxon>Caulobacter</taxon>
    </lineage>
</organism>
<proteinExistence type="predicted"/>
<protein>
    <recommendedName>
        <fullName evidence="5">Tetratricopeptide repeat protein</fullName>
    </recommendedName>
</protein>
<name>A0A2N5CWE3_9CAUL</name>
<dbReference type="Proteomes" id="UP000281192">
    <property type="component" value="Chromosome"/>
</dbReference>